<organism evidence="7 8">
    <name type="scientific">Actinomycetospora corticicola</name>
    <dbReference type="NCBI Taxonomy" id="663602"/>
    <lineage>
        <taxon>Bacteria</taxon>
        <taxon>Bacillati</taxon>
        <taxon>Actinomycetota</taxon>
        <taxon>Actinomycetes</taxon>
        <taxon>Pseudonocardiales</taxon>
        <taxon>Pseudonocardiaceae</taxon>
        <taxon>Actinomycetospora</taxon>
    </lineage>
</organism>
<evidence type="ECO:0000256" key="3">
    <source>
        <dbReference type="ARBA" id="ARBA00022833"/>
    </source>
</evidence>
<evidence type="ECO:0000313" key="8">
    <source>
        <dbReference type="Proteomes" id="UP000535890"/>
    </source>
</evidence>
<dbReference type="Proteomes" id="UP000535890">
    <property type="component" value="Unassembled WGS sequence"/>
</dbReference>
<dbReference type="SUPFAM" id="SSF57716">
    <property type="entry name" value="Glucocorticoid receptor-like (DNA-binding domain)"/>
    <property type="match status" value="1"/>
</dbReference>
<evidence type="ECO:0000259" key="6">
    <source>
        <dbReference type="Pfam" id="PF01258"/>
    </source>
</evidence>
<evidence type="ECO:0000256" key="2">
    <source>
        <dbReference type="ARBA" id="ARBA00022771"/>
    </source>
</evidence>
<evidence type="ECO:0000313" key="7">
    <source>
        <dbReference type="EMBL" id="NYD38002.1"/>
    </source>
</evidence>
<dbReference type="Gene3D" id="1.20.120.910">
    <property type="entry name" value="DksA, coiled-coil domain"/>
    <property type="match status" value="1"/>
</dbReference>
<protein>
    <submittedName>
        <fullName evidence="7">RNA polymerase-binding transcription factor DksA</fullName>
    </submittedName>
</protein>
<evidence type="ECO:0000256" key="4">
    <source>
        <dbReference type="PROSITE-ProRule" id="PRU00510"/>
    </source>
</evidence>
<dbReference type="InterPro" id="IPR000962">
    <property type="entry name" value="Znf_DskA_TraR"/>
</dbReference>
<proteinExistence type="predicted"/>
<name>A0A7Y9J717_9PSEU</name>
<reference evidence="7 8" key="1">
    <citation type="submission" date="2020-07" db="EMBL/GenBank/DDBJ databases">
        <title>Sequencing the genomes of 1000 actinobacteria strains.</title>
        <authorList>
            <person name="Klenk H.-P."/>
        </authorList>
    </citation>
    <scope>NUCLEOTIDE SEQUENCE [LARGE SCALE GENOMIC DNA]</scope>
    <source>
        <strain evidence="7 8">DSM 45772</strain>
    </source>
</reference>
<feature type="zinc finger region" description="dksA C4-type" evidence="4">
    <location>
        <begin position="84"/>
        <end position="108"/>
    </location>
</feature>
<dbReference type="PANTHER" id="PTHR33823:SF4">
    <property type="entry name" value="GENERAL STRESS PROTEIN 16O"/>
    <property type="match status" value="1"/>
</dbReference>
<gene>
    <name evidence="7" type="ORF">BJ983_004104</name>
</gene>
<feature type="domain" description="Zinc finger DksA/TraR C4-type" evidence="6">
    <location>
        <begin position="79"/>
        <end position="106"/>
    </location>
</feature>
<dbReference type="PANTHER" id="PTHR33823">
    <property type="entry name" value="RNA POLYMERASE-BINDING TRANSCRIPTION FACTOR DKSA-RELATED"/>
    <property type="match status" value="1"/>
</dbReference>
<evidence type="ECO:0000256" key="1">
    <source>
        <dbReference type="ARBA" id="ARBA00022723"/>
    </source>
</evidence>
<dbReference type="RefSeq" id="WP_179795506.1">
    <property type="nucleotide sequence ID" value="NZ_BAABHP010000020.1"/>
</dbReference>
<keyword evidence="3" id="KW-0862">Zinc</keyword>
<dbReference type="GO" id="GO:0008270">
    <property type="term" value="F:zinc ion binding"/>
    <property type="evidence" value="ECO:0007669"/>
    <property type="project" value="UniProtKB-KW"/>
</dbReference>
<keyword evidence="2" id="KW-0863">Zinc-finger</keyword>
<accession>A0A7Y9J717</accession>
<comment type="caution">
    <text evidence="7">The sequence shown here is derived from an EMBL/GenBank/DDBJ whole genome shotgun (WGS) entry which is preliminary data.</text>
</comment>
<keyword evidence="8" id="KW-1185">Reference proteome</keyword>
<keyword evidence="5" id="KW-0175">Coiled coil</keyword>
<sequence>MSAADDLGVARDETRARIAALEAQIANIVETASSSSGDDEHDPEGQTIAYDRAQAQALLARARTDLAEIDAAFARLDAGTYGICEVCGREIPGERLEARPAARRCVRHA</sequence>
<feature type="coiled-coil region" evidence="5">
    <location>
        <begin position="4"/>
        <end position="31"/>
    </location>
</feature>
<keyword evidence="1" id="KW-0479">Metal-binding</keyword>
<dbReference type="PROSITE" id="PS51128">
    <property type="entry name" value="ZF_DKSA_2"/>
    <property type="match status" value="1"/>
</dbReference>
<dbReference type="EMBL" id="JACCBN010000001">
    <property type="protein sequence ID" value="NYD38002.1"/>
    <property type="molecule type" value="Genomic_DNA"/>
</dbReference>
<dbReference type="AlphaFoldDB" id="A0A7Y9J717"/>
<evidence type="ECO:0000256" key="5">
    <source>
        <dbReference type="SAM" id="Coils"/>
    </source>
</evidence>
<dbReference type="Pfam" id="PF01258">
    <property type="entry name" value="zf-dskA_traR"/>
    <property type="match status" value="1"/>
</dbReference>